<dbReference type="Gene3D" id="1.10.10.1050">
    <property type="entry name" value="Dcp2, box A domain"/>
    <property type="match status" value="1"/>
</dbReference>
<dbReference type="SMART" id="SM01125">
    <property type="entry name" value="DCP2"/>
    <property type="match status" value="1"/>
</dbReference>
<dbReference type="PANTHER" id="PTHR23114:SF17">
    <property type="entry name" value="M7GPPPN-MRNA HYDROLASE"/>
    <property type="match status" value="1"/>
</dbReference>
<dbReference type="Pfam" id="PF05026">
    <property type="entry name" value="DCP2"/>
    <property type="match status" value="1"/>
</dbReference>
<keyword evidence="4" id="KW-0963">Cytoplasm</keyword>
<dbReference type="GO" id="GO:0140933">
    <property type="term" value="F:5'-(N(7)-methylguanosine 5'-triphospho)-[mRNA] hydrolase activity"/>
    <property type="evidence" value="ECO:0007669"/>
    <property type="project" value="InterPro"/>
</dbReference>
<comment type="subcellular location">
    <subcellularLocation>
        <location evidence="2">Cytoplasm</location>
    </subcellularLocation>
</comment>
<dbReference type="GO" id="GO:0000932">
    <property type="term" value="C:P-body"/>
    <property type="evidence" value="ECO:0007669"/>
    <property type="project" value="TreeGrafter"/>
</dbReference>
<dbReference type="Gene3D" id="3.90.79.10">
    <property type="entry name" value="Nucleoside Triphosphate Pyrophosphohydrolase"/>
    <property type="match status" value="1"/>
</dbReference>
<evidence type="ECO:0000256" key="3">
    <source>
        <dbReference type="ARBA" id="ARBA00005279"/>
    </source>
</evidence>
<keyword evidence="8" id="KW-0464">Manganese</keyword>
<keyword evidence="6" id="KW-0378">Hydrolase</keyword>
<dbReference type="Pfam" id="PF00293">
    <property type="entry name" value="NUDIX"/>
    <property type="match status" value="1"/>
</dbReference>
<evidence type="ECO:0000256" key="5">
    <source>
        <dbReference type="ARBA" id="ARBA00022723"/>
    </source>
</evidence>
<organism evidence="10 11">
    <name type="scientific">Hesseltinella vesiculosa</name>
    <dbReference type="NCBI Taxonomy" id="101127"/>
    <lineage>
        <taxon>Eukaryota</taxon>
        <taxon>Fungi</taxon>
        <taxon>Fungi incertae sedis</taxon>
        <taxon>Mucoromycota</taxon>
        <taxon>Mucoromycotina</taxon>
        <taxon>Mucoromycetes</taxon>
        <taxon>Mucorales</taxon>
        <taxon>Cunninghamellaceae</taxon>
        <taxon>Hesseltinella</taxon>
    </lineage>
</organism>
<keyword evidence="11" id="KW-1185">Reference proteome</keyword>
<dbReference type="GO" id="GO:0000290">
    <property type="term" value="P:deadenylation-dependent decapping of nuclear-transcribed mRNA"/>
    <property type="evidence" value="ECO:0007669"/>
    <property type="project" value="InterPro"/>
</dbReference>
<reference evidence="10 11" key="1">
    <citation type="submission" date="2016-07" db="EMBL/GenBank/DDBJ databases">
        <title>Pervasive Adenine N6-methylation of Active Genes in Fungi.</title>
        <authorList>
            <consortium name="DOE Joint Genome Institute"/>
            <person name="Mondo S.J."/>
            <person name="Dannebaum R.O."/>
            <person name="Kuo R.C."/>
            <person name="Labutti K."/>
            <person name="Haridas S."/>
            <person name="Kuo A."/>
            <person name="Salamov A."/>
            <person name="Ahrendt S.R."/>
            <person name="Lipzen A."/>
            <person name="Sullivan W."/>
            <person name="Andreopoulos W.B."/>
            <person name="Clum A."/>
            <person name="Lindquist E."/>
            <person name="Daum C."/>
            <person name="Ramamoorthy G.K."/>
            <person name="Gryganskyi A."/>
            <person name="Culley D."/>
            <person name="Magnuson J.K."/>
            <person name="James T.Y."/>
            <person name="O'Malley M.A."/>
            <person name="Stajich J.E."/>
            <person name="Spatafora J.W."/>
            <person name="Visel A."/>
            <person name="Grigoriev I.V."/>
        </authorList>
    </citation>
    <scope>NUCLEOTIDE SEQUENCE [LARGE SCALE GENOMIC DNA]</scope>
    <source>
        <strain evidence="10 11">NRRL 3301</strain>
    </source>
</reference>
<dbReference type="GO" id="GO:0030145">
    <property type="term" value="F:manganese ion binding"/>
    <property type="evidence" value="ECO:0007669"/>
    <property type="project" value="InterPro"/>
</dbReference>
<evidence type="ECO:0000259" key="9">
    <source>
        <dbReference type="PROSITE" id="PS51462"/>
    </source>
</evidence>
<dbReference type="GO" id="GO:0003723">
    <property type="term" value="F:RNA binding"/>
    <property type="evidence" value="ECO:0007669"/>
    <property type="project" value="UniProtKB-KW"/>
</dbReference>
<evidence type="ECO:0000313" key="11">
    <source>
        <dbReference type="Proteomes" id="UP000242146"/>
    </source>
</evidence>
<name>A0A1X2G8C9_9FUNG</name>
<sequence length="246" mass="28764">MDASAVIKTLTLDEIIDDLVVRFIINVPDVELAEVERIGFQVEAAHWYYEDFIRPIRPDLPSIKSKQFSTRIFQHCSILSQLELDKAYSDFMKYKRSIPVCGAIILNRKKDKCVMVLDWNRTNWGFPKGKINEDEEKHDCAVREVYEETGFDITPYLKKDEFSEIQVADQVIRLYFVVGVPEDTVFQTQTRKEISEIKWKSLSDLPAYSEHNDKKFSKHKYPIKCEGYRGVAPFVGKIKHFLNSKR</sequence>
<dbReference type="OrthoDB" id="18996at2759"/>
<protein>
    <submittedName>
        <fullName evidence="10">DCP2-domain-containing protein</fullName>
    </submittedName>
</protein>
<comment type="caution">
    <text evidence="10">The sequence shown here is derived from an EMBL/GenBank/DDBJ whole genome shotgun (WGS) entry which is preliminary data.</text>
</comment>
<dbReference type="InterPro" id="IPR036189">
    <property type="entry name" value="DCP2_BoxA_sf"/>
</dbReference>
<dbReference type="GO" id="GO:0000184">
    <property type="term" value="P:nuclear-transcribed mRNA catabolic process, nonsense-mediated decay"/>
    <property type="evidence" value="ECO:0007669"/>
    <property type="project" value="InterPro"/>
</dbReference>
<evidence type="ECO:0000256" key="7">
    <source>
        <dbReference type="ARBA" id="ARBA00022884"/>
    </source>
</evidence>
<dbReference type="EMBL" id="MCGT01000032">
    <property type="protein sequence ID" value="ORX47706.1"/>
    <property type="molecule type" value="Genomic_DNA"/>
</dbReference>
<comment type="cofactor">
    <cofactor evidence="1">
        <name>Mn(2+)</name>
        <dbReference type="ChEBI" id="CHEBI:29035"/>
    </cofactor>
</comment>
<dbReference type="InterPro" id="IPR015797">
    <property type="entry name" value="NUDIX_hydrolase-like_dom_sf"/>
</dbReference>
<gene>
    <name evidence="10" type="ORF">DM01DRAFT_1385739</name>
</gene>
<dbReference type="InterPro" id="IPR000086">
    <property type="entry name" value="NUDIX_hydrolase_dom"/>
</dbReference>
<evidence type="ECO:0000256" key="8">
    <source>
        <dbReference type="ARBA" id="ARBA00023211"/>
    </source>
</evidence>
<dbReference type="InterPro" id="IPR020084">
    <property type="entry name" value="NUDIX_hydrolase_CS"/>
</dbReference>
<evidence type="ECO:0000256" key="1">
    <source>
        <dbReference type="ARBA" id="ARBA00001936"/>
    </source>
</evidence>
<keyword evidence="5" id="KW-0479">Metal-binding</keyword>
<dbReference type="CDD" id="cd03672">
    <property type="entry name" value="NUDIX_Dcp2p_Nudt20"/>
    <property type="match status" value="1"/>
</dbReference>
<dbReference type="InterPro" id="IPR044099">
    <property type="entry name" value="Dcp2_NUDIX"/>
</dbReference>
<accession>A0A1X2G8C9</accession>
<evidence type="ECO:0000256" key="4">
    <source>
        <dbReference type="ARBA" id="ARBA00022490"/>
    </source>
</evidence>
<proteinExistence type="inferred from homology"/>
<dbReference type="STRING" id="101127.A0A1X2G8C9"/>
<dbReference type="PROSITE" id="PS51462">
    <property type="entry name" value="NUDIX"/>
    <property type="match status" value="1"/>
</dbReference>
<dbReference type="SUPFAM" id="SSF140586">
    <property type="entry name" value="Dcp2 domain-like"/>
    <property type="match status" value="1"/>
</dbReference>
<dbReference type="FunFam" id="3.90.79.10:FF:000003">
    <property type="entry name" value="M7GpppN-mRNA hydrolase isoform 2"/>
    <property type="match status" value="1"/>
</dbReference>
<dbReference type="SUPFAM" id="SSF55811">
    <property type="entry name" value="Nudix"/>
    <property type="match status" value="1"/>
</dbReference>
<feature type="domain" description="Nudix hydrolase" evidence="9">
    <location>
        <begin position="96"/>
        <end position="226"/>
    </location>
</feature>
<dbReference type="InterPro" id="IPR007722">
    <property type="entry name" value="DCP2_BoxA"/>
</dbReference>
<evidence type="ECO:0000256" key="2">
    <source>
        <dbReference type="ARBA" id="ARBA00004496"/>
    </source>
</evidence>
<comment type="similarity">
    <text evidence="3">Belongs to the Nudix hydrolase family. DCP2 subfamily.</text>
</comment>
<dbReference type="Proteomes" id="UP000242146">
    <property type="component" value="Unassembled WGS sequence"/>
</dbReference>
<keyword evidence="7" id="KW-0694">RNA-binding</keyword>
<evidence type="ECO:0000256" key="6">
    <source>
        <dbReference type="ARBA" id="ARBA00022801"/>
    </source>
</evidence>
<evidence type="ECO:0000313" key="10">
    <source>
        <dbReference type="EMBL" id="ORX47706.1"/>
    </source>
</evidence>
<dbReference type="PROSITE" id="PS00893">
    <property type="entry name" value="NUDIX_BOX"/>
    <property type="match status" value="1"/>
</dbReference>
<dbReference type="AlphaFoldDB" id="A0A1X2G8C9"/>
<dbReference type="PANTHER" id="PTHR23114">
    <property type="entry name" value="M7GPPPN-MRNA HYDROLASE"/>
    <property type="match status" value="1"/>
</dbReference>